<name>A0A368T684_9ACTN</name>
<accession>A0A368T684</accession>
<dbReference type="InterPro" id="IPR022742">
    <property type="entry name" value="Hydrolase_4"/>
</dbReference>
<reference evidence="2 3" key="1">
    <citation type="submission" date="2018-04" db="EMBL/GenBank/DDBJ databases">
        <title>Novel actinobacteria from marine sediment.</title>
        <authorList>
            <person name="Ng Z.Y."/>
            <person name="Tan G.Y.A."/>
        </authorList>
    </citation>
    <scope>NUCLEOTIDE SEQUENCE [LARGE SCALE GENOMIC DNA]</scope>
    <source>
        <strain evidence="2 3">TPS81</strain>
    </source>
</reference>
<feature type="domain" description="Serine aminopeptidase S33" evidence="1">
    <location>
        <begin position="30"/>
        <end position="256"/>
    </location>
</feature>
<dbReference type="GO" id="GO:0003824">
    <property type="term" value="F:catalytic activity"/>
    <property type="evidence" value="ECO:0007669"/>
    <property type="project" value="UniProtKB-ARBA"/>
</dbReference>
<sequence length="280" mass="30157">MVRMREWSLPGGPNGSRRLAARAWAAESGEPGWLAVLVHGYGEHIGRYGHVAEYLCGRGAVVYGLDHQGHGRSDGERVLIEDFTDVVTDVHRLVTQARTAYRTIPLVLVGHSMGGLIAARYAQLHPDGLAGLVLSGPVLGRWRSAEELLSHAEIPDTPIDPATLSRDPAVGESYVADELVWHGPFRRTTLRAITTELARITEAGSLGTLPLLWLHGSDDRLVPLADSAAGVARLAGSDAAARIFPGARHEVFNETDRAEVLAEVVRFAERVTAASGSRPH</sequence>
<dbReference type="PANTHER" id="PTHR11614">
    <property type="entry name" value="PHOSPHOLIPASE-RELATED"/>
    <property type="match status" value="1"/>
</dbReference>
<protein>
    <submittedName>
        <fullName evidence="2">Lysophospholipase</fullName>
    </submittedName>
</protein>
<dbReference type="Proteomes" id="UP000253318">
    <property type="component" value="Unassembled WGS sequence"/>
</dbReference>
<evidence type="ECO:0000313" key="2">
    <source>
        <dbReference type="EMBL" id="RCV58978.1"/>
    </source>
</evidence>
<evidence type="ECO:0000259" key="1">
    <source>
        <dbReference type="Pfam" id="PF12146"/>
    </source>
</evidence>
<dbReference type="EMBL" id="QEIN01000075">
    <property type="protein sequence ID" value="RCV58978.1"/>
    <property type="molecule type" value="Genomic_DNA"/>
</dbReference>
<keyword evidence="3" id="KW-1185">Reference proteome</keyword>
<dbReference type="SUPFAM" id="SSF53474">
    <property type="entry name" value="alpha/beta-Hydrolases"/>
    <property type="match status" value="1"/>
</dbReference>
<dbReference type="InterPro" id="IPR029058">
    <property type="entry name" value="AB_hydrolase_fold"/>
</dbReference>
<gene>
    <name evidence="2" type="ORF">DEF24_11480</name>
</gene>
<dbReference type="Pfam" id="PF12146">
    <property type="entry name" value="Hydrolase_4"/>
    <property type="match status" value="1"/>
</dbReference>
<evidence type="ECO:0000313" key="3">
    <source>
        <dbReference type="Proteomes" id="UP000253318"/>
    </source>
</evidence>
<dbReference type="AlphaFoldDB" id="A0A368T684"/>
<dbReference type="OrthoDB" id="9806902at2"/>
<comment type="caution">
    <text evidence="2">The sequence shown here is derived from an EMBL/GenBank/DDBJ whole genome shotgun (WGS) entry which is preliminary data.</text>
</comment>
<dbReference type="InterPro" id="IPR051044">
    <property type="entry name" value="MAG_DAG_Lipase"/>
</dbReference>
<proteinExistence type="predicted"/>
<dbReference type="InterPro" id="IPR000073">
    <property type="entry name" value="AB_hydrolase_1"/>
</dbReference>
<dbReference type="RefSeq" id="WP_114396456.1">
    <property type="nucleotide sequence ID" value="NZ_QEIM01000010.1"/>
</dbReference>
<dbReference type="Gene3D" id="3.40.50.1820">
    <property type="entry name" value="alpha/beta hydrolase"/>
    <property type="match status" value="1"/>
</dbReference>
<organism evidence="2 3">
    <name type="scientific">Marinitenerispora sediminis</name>
    <dbReference type="NCBI Taxonomy" id="1931232"/>
    <lineage>
        <taxon>Bacteria</taxon>
        <taxon>Bacillati</taxon>
        <taxon>Actinomycetota</taxon>
        <taxon>Actinomycetes</taxon>
        <taxon>Streptosporangiales</taxon>
        <taxon>Nocardiopsidaceae</taxon>
        <taxon>Marinitenerispora</taxon>
    </lineage>
</organism>
<dbReference type="PRINTS" id="PR00111">
    <property type="entry name" value="ABHYDROLASE"/>
</dbReference>